<gene>
    <name evidence="1" type="ORF">PJF56_04615</name>
</gene>
<evidence type="ECO:0000313" key="2">
    <source>
        <dbReference type="Proteomes" id="UP001231370"/>
    </source>
</evidence>
<accession>A0ABT7BG38</accession>
<dbReference type="RefSeq" id="WP_283761462.1">
    <property type="nucleotide sequence ID" value="NZ_JAQPOK010000036.1"/>
</dbReference>
<keyword evidence="2" id="KW-1185">Reference proteome</keyword>
<sequence length="494" mass="57191">MSYLYYPNLDLFVYSLREGLGYSDLDIQENQRLFWQLLPDELEKYRTGCFDEEENTGTPHYLELLKLTPHQQEVCQFKEVNAAESPPVRGYYYPVRLFDTYGLMVDCYLGYQAPSQSQNFLPETEKFEAKSSIARLKKYVATFPNYFMDSEVYLGKTWMISGCIDPQVNPKSMVAELYEGLGLGKFDPKTCQWGKFLGVECCEIYQPPPQWKERDQEVHVLFFFFPNLDKNREFSGFYKTWMELFLYHHKINWAYWQTRKLKRKMMMGYGESFEIAKTLRDLNLLELEEKLQKTTETLSDYVDNISYFGIQPYTIGTNLTNYTNCLKELQENPDTDLSLLSQFATIVKEKYLPQTEGDRQTLHQGLRVLENLLQSIRGKIQIEQTKIQQEQIESDRQLNETIQVFGTGIAFASVTAAIASTQVQDPEPPGLSSWQAFGLSIASDRRSSRTWDGLVCQIGTEKIAIAPIPPLQPPNQLPHIDSINPIISPPRTHL</sequence>
<reference evidence="1 2" key="1">
    <citation type="submission" date="2023-01" db="EMBL/GenBank/DDBJ databases">
        <title>Novel diversity within Roseofilum (Cyanobacteria; Desertifilaceae) from marine benthic mats with descriptions of four novel species.</title>
        <authorList>
            <person name="Wang Y."/>
            <person name="Berthold D.E."/>
            <person name="Hu J."/>
            <person name="Lefler F.W."/>
            <person name="Laughinghouse H.D. IV."/>
        </authorList>
    </citation>
    <scope>NUCLEOTIDE SEQUENCE [LARGE SCALE GENOMIC DNA]</scope>
    <source>
        <strain evidence="1 2">BLCC-M91</strain>
    </source>
</reference>
<proteinExistence type="predicted"/>
<comment type="caution">
    <text evidence="1">The sequence shown here is derived from an EMBL/GenBank/DDBJ whole genome shotgun (WGS) entry which is preliminary data.</text>
</comment>
<protein>
    <submittedName>
        <fullName evidence="1">Uncharacterized protein</fullName>
    </submittedName>
</protein>
<dbReference type="Proteomes" id="UP001231370">
    <property type="component" value="Unassembled WGS sequence"/>
</dbReference>
<dbReference type="EMBL" id="JAQPOK010000036">
    <property type="protein sequence ID" value="MDJ1178140.1"/>
    <property type="molecule type" value="Genomic_DNA"/>
</dbReference>
<name>A0ABT7BG38_9CYAN</name>
<evidence type="ECO:0000313" key="1">
    <source>
        <dbReference type="EMBL" id="MDJ1178140.1"/>
    </source>
</evidence>
<organism evidence="1 2">
    <name type="scientific">Roseofilum halophilum BLCC-M91</name>
    <dbReference type="NCBI Taxonomy" id="3022259"/>
    <lineage>
        <taxon>Bacteria</taxon>
        <taxon>Bacillati</taxon>
        <taxon>Cyanobacteriota</taxon>
        <taxon>Cyanophyceae</taxon>
        <taxon>Desertifilales</taxon>
        <taxon>Desertifilaceae</taxon>
        <taxon>Roseofilum</taxon>
        <taxon>Roseofilum halophilum</taxon>
    </lineage>
</organism>